<feature type="region of interest" description="Disordered" evidence="1">
    <location>
        <begin position="124"/>
        <end position="179"/>
    </location>
</feature>
<dbReference type="OrthoDB" id="4070583at2759"/>
<feature type="compositionally biased region" description="Polar residues" evidence="1">
    <location>
        <begin position="1"/>
        <end position="15"/>
    </location>
</feature>
<evidence type="ECO:0000256" key="1">
    <source>
        <dbReference type="SAM" id="MobiDB-lite"/>
    </source>
</evidence>
<name>A0A0P7BMW6_9HYPO</name>
<evidence type="ECO:0000313" key="3">
    <source>
        <dbReference type="Proteomes" id="UP000050424"/>
    </source>
</evidence>
<proteinExistence type="predicted"/>
<feature type="compositionally biased region" description="Basic and acidic residues" evidence="1">
    <location>
        <begin position="606"/>
        <end position="618"/>
    </location>
</feature>
<dbReference type="EMBL" id="LKCW01000061">
    <property type="protein sequence ID" value="KPM41674.1"/>
    <property type="molecule type" value="Genomic_DNA"/>
</dbReference>
<reference evidence="2 3" key="1">
    <citation type="submission" date="2015-09" db="EMBL/GenBank/DDBJ databases">
        <title>Draft genome of a European isolate of the apple canker pathogen Neonectria ditissima.</title>
        <authorList>
            <person name="Gomez-Cortecero A."/>
            <person name="Harrison R.J."/>
            <person name="Armitage A.D."/>
        </authorList>
    </citation>
    <scope>NUCLEOTIDE SEQUENCE [LARGE SCALE GENOMIC DNA]</scope>
    <source>
        <strain evidence="2 3">R09/05</strain>
    </source>
</reference>
<comment type="caution">
    <text evidence="2">The sequence shown here is derived from an EMBL/GenBank/DDBJ whole genome shotgun (WGS) entry which is preliminary data.</text>
</comment>
<keyword evidence="3" id="KW-1185">Reference proteome</keyword>
<gene>
    <name evidence="2" type="ORF">AK830_g4902</name>
</gene>
<dbReference type="Pfam" id="PF12757">
    <property type="entry name" value="Eisosome1"/>
    <property type="match status" value="1"/>
</dbReference>
<feature type="compositionally biased region" description="Basic and acidic residues" evidence="1">
    <location>
        <begin position="694"/>
        <end position="713"/>
    </location>
</feature>
<evidence type="ECO:0008006" key="4">
    <source>
        <dbReference type="Google" id="ProtNLM"/>
    </source>
</evidence>
<feature type="compositionally biased region" description="Basic and acidic residues" evidence="1">
    <location>
        <begin position="476"/>
        <end position="529"/>
    </location>
</feature>
<evidence type="ECO:0000313" key="2">
    <source>
        <dbReference type="EMBL" id="KPM41674.1"/>
    </source>
</evidence>
<dbReference type="InterPro" id="IPR024527">
    <property type="entry name" value="Eisosome1"/>
</dbReference>
<organism evidence="2 3">
    <name type="scientific">Neonectria ditissima</name>
    <dbReference type="NCBI Taxonomy" id="78410"/>
    <lineage>
        <taxon>Eukaryota</taxon>
        <taxon>Fungi</taxon>
        <taxon>Dikarya</taxon>
        <taxon>Ascomycota</taxon>
        <taxon>Pezizomycotina</taxon>
        <taxon>Sordariomycetes</taxon>
        <taxon>Hypocreomycetidae</taxon>
        <taxon>Hypocreales</taxon>
        <taxon>Nectriaceae</taxon>
        <taxon>Neonectria</taxon>
    </lineage>
</organism>
<dbReference type="PANTHER" id="PTHR28298:SF1">
    <property type="entry name" value="EISOSOME PROTEIN 1"/>
    <property type="match status" value="1"/>
</dbReference>
<feature type="region of interest" description="Disordered" evidence="1">
    <location>
        <begin position="1"/>
        <end position="45"/>
    </location>
</feature>
<feature type="region of interest" description="Disordered" evidence="1">
    <location>
        <begin position="322"/>
        <end position="344"/>
    </location>
</feature>
<feature type="compositionally biased region" description="Low complexity" evidence="1">
    <location>
        <begin position="670"/>
        <end position="681"/>
    </location>
</feature>
<dbReference type="GO" id="GO:0070941">
    <property type="term" value="P:eisosome assembly"/>
    <property type="evidence" value="ECO:0007669"/>
    <property type="project" value="TreeGrafter"/>
</dbReference>
<feature type="compositionally biased region" description="Low complexity" evidence="1">
    <location>
        <begin position="561"/>
        <end position="575"/>
    </location>
</feature>
<dbReference type="PANTHER" id="PTHR28298">
    <property type="entry name" value="EISOSOME PROTEIN 1"/>
    <property type="match status" value="1"/>
</dbReference>
<sequence>MIQTPSTTAPGTNSGRLKYADPRDLPSYPSSGLRPDGAAASAAASLGWSNQKSIEPWKPGKLSSASAAAVLAKDYKMAPPWEPASNTAGHQAALLALGSANTANKVIIPRSPQEGWGNSAANQAFNTNRSNSMRQVQPSTSIKELRSERSLAAAKGAMSGSRPRAISTPSAPPAPDSYSLESMAASSALSGATLAHQASLRSKPPVDNGGAVSVTTMTRNMYTSQPPVKPEVDERQNNEKLHASAVAMARQIYNQQQKMTEQNKDIEGQDSGSAQTKPRINLQEAAFKQAQERLAKLEGEHQKNRQFNDYYGNSPAIRHRFSLSSKLRRRSSSDGDLHDREQTERIRQQMSLFSNKLSEVDDQKRKKDRDTLMAVAQRNVTARLQGMDQKVYNETGQVNPTLLTEWELKANQVANANHASRTENKGKVDIGGGRFMDPKEVDAIATKRVQPVLDDINEKAAVERERLAVLKMEEEARKADVEKEKTRDREMKEITRKLKEQDKEEERVKKAEAKAAKAEEKRQAKEQKRSSKPGTTGLVEDDADDNESIQGNDTHDESSTERPTTTAIETETTNMENERRKSNDSAKSPSSKVKGWIKQRFSRGKSMSETEKQSDKRRAFVGGAALRDSDPNHSTTSLDNRPSSMRDVALAGRTPGLETTEADSSRDSRGVSPISSGSSSPDLMTPPRPIGGHVVRDSHSPSRDSRFREMMDQ</sequence>
<protein>
    <recommendedName>
        <fullName evidence="4">Eisosome protein 1</fullName>
    </recommendedName>
</protein>
<feature type="compositionally biased region" description="Basic and acidic residues" evidence="1">
    <location>
        <begin position="331"/>
        <end position="344"/>
    </location>
</feature>
<feature type="compositionally biased region" description="Polar residues" evidence="1">
    <location>
        <begin position="124"/>
        <end position="142"/>
    </location>
</feature>
<dbReference type="AlphaFoldDB" id="A0A0P7BMW6"/>
<feature type="region of interest" description="Disordered" evidence="1">
    <location>
        <begin position="476"/>
        <end position="713"/>
    </location>
</feature>
<feature type="compositionally biased region" description="Polar residues" evidence="1">
    <location>
        <begin position="632"/>
        <end position="643"/>
    </location>
</feature>
<dbReference type="Proteomes" id="UP000050424">
    <property type="component" value="Unassembled WGS sequence"/>
</dbReference>
<accession>A0A0P7BMW6</accession>
<dbReference type="STRING" id="78410.A0A0P7BMW6"/>